<gene>
    <name evidence="1" type="ORF">BLNAU_3382</name>
</gene>
<dbReference type="EMBL" id="JARBJD010000015">
    <property type="protein sequence ID" value="KAK2961584.1"/>
    <property type="molecule type" value="Genomic_DNA"/>
</dbReference>
<name>A0ABQ9YCX9_9EUKA</name>
<keyword evidence="2" id="KW-1185">Reference proteome</keyword>
<reference evidence="1 2" key="1">
    <citation type="journal article" date="2022" name="bioRxiv">
        <title>Genomics of Preaxostyla Flagellates Illuminates Evolutionary Transitions and the Path Towards Mitochondrial Loss.</title>
        <authorList>
            <person name="Novak L.V.F."/>
            <person name="Treitli S.C."/>
            <person name="Pyrih J."/>
            <person name="Halakuc P."/>
            <person name="Pipaliya S.V."/>
            <person name="Vacek V."/>
            <person name="Brzon O."/>
            <person name="Soukal P."/>
            <person name="Eme L."/>
            <person name="Dacks J.B."/>
            <person name="Karnkowska A."/>
            <person name="Elias M."/>
            <person name="Hampl V."/>
        </authorList>
    </citation>
    <scope>NUCLEOTIDE SEQUENCE [LARGE SCALE GENOMIC DNA]</scope>
    <source>
        <strain evidence="1">NAU3</strain>
        <tissue evidence="1">Gut</tissue>
    </source>
</reference>
<protein>
    <submittedName>
        <fullName evidence="1">Uncharacterized protein</fullName>
    </submittedName>
</protein>
<comment type="caution">
    <text evidence="1">The sequence shown here is derived from an EMBL/GenBank/DDBJ whole genome shotgun (WGS) entry which is preliminary data.</text>
</comment>
<sequence>MNDMKEEFNELRTTVCNMATQIAEQLGRIDSRLMKYDSLLNHLDDKRKSDLLREYRFQRWSKTGADAIEIFDEDFIIKTGNTFTLRQRPENEETNFIPKTLFSPLISSDVAQISFTFTHSFNGYRYGAVSPHLVDTGTQAFFWKETRGRAFWGLNYSPPAPAQANGAPLRRYTKEIVLEADCRVGRRTLKLLVDGKVNSDFYVNLSLPFRFAITLHHPSVSVTIHSLSFSERPTLKGGKNESKFQP</sequence>
<evidence type="ECO:0000313" key="1">
    <source>
        <dbReference type="EMBL" id="KAK2961584.1"/>
    </source>
</evidence>
<proteinExistence type="predicted"/>
<organism evidence="1 2">
    <name type="scientific">Blattamonas nauphoetae</name>
    <dbReference type="NCBI Taxonomy" id="2049346"/>
    <lineage>
        <taxon>Eukaryota</taxon>
        <taxon>Metamonada</taxon>
        <taxon>Preaxostyla</taxon>
        <taxon>Oxymonadida</taxon>
        <taxon>Blattamonas</taxon>
    </lineage>
</organism>
<dbReference type="Proteomes" id="UP001281761">
    <property type="component" value="Unassembled WGS sequence"/>
</dbReference>
<evidence type="ECO:0000313" key="2">
    <source>
        <dbReference type="Proteomes" id="UP001281761"/>
    </source>
</evidence>
<accession>A0ABQ9YCX9</accession>